<dbReference type="InterPro" id="IPR006016">
    <property type="entry name" value="UspA"/>
</dbReference>
<dbReference type="InterPro" id="IPR014729">
    <property type="entry name" value="Rossmann-like_a/b/a_fold"/>
</dbReference>
<evidence type="ECO:0000313" key="3">
    <source>
        <dbReference type="Proteomes" id="UP000256970"/>
    </source>
</evidence>
<evidence type="ECO:0000259" key="1">
    <source>
        <dbReference type="Pfam" id="PF00582"/>
    </source>
</evidence>
<reference evidence="2 3" key="1">
    <citation type="submission" date="2016-10" db="EMBL/GenBank/DDBJ databases">
        <authorList>
            <person name="Cai Z."/>
        </authorList>
    </citation>
    <scope>NUCLEOTIDE SEQUENCE [LARGE SCALE GENOMIC DNA]</scope>
</reference>
<gene>
    <name evidence="2" type="ORF">BQ4739_LOCUS17588</name>
</gene>
<organism evidence="2 3">
    <name type="scientific">Tetradesmus obliquus</name>
    <name type="common">Green alga</name>
    <name type="synonym">Acutodesmus obliquus</name>
    <dbReference type="NCBI Taxonomy" id="3088"/>
    <lineage>
        <taxon>Eukaryota</taxon>
        <taxon>Viridiplantae</taxon>
        <taxon>Chlorophyta</taxon>
        <taxon>core chlorophytes</taxon>
        <taxon>Chlorophyceae</taxon>
        <taxon>CS clade</taxon>
        <taxon>Sphaeropleales</taxon>
        <taxon>Scenedesmaceae</taxon>
        <taxon>Tetradesmus</taxon>
    </lineage>
</organism>
<proteinExistence type="predicted"/>
<protein>
    <recommendedName>
        <fullName evidence="1">UspA domain-containing protein</fullName>
    </recommendedName>
</protein>
<keyword evidence="3" id="KW-1185">Reference proteome</keyword>
<sequence>MARALLRPRDELQLVTVVASEEAVAYGKRLLEQYEQEPCDNVVTPVVLVKGDLRLDEAIAQHVSSASADLVVMGSHNLCAAGTRDDPLPATGSFVKKLVKALQCCPVLVVKANSRGPYLRSDNGAMGLKVMVECQPHSRHMLAWLMDKMNPDTDGLFLAVLRARDSGTGQVKETATRMLNNFKVQASVNEFYTAQRVYKEAASQALPQAVEADAIDILAVQAPECKELPESITDLLSSTRSSILIYKIKAEPSAAAVAAAAGALGSASAALADAAAAAAAESLRQGVTFAV</sequence>
<dbReference type="SUPFAM" id="SSF52402">
    <property type="entry name" value="Adenine nucleotide alpha hydrolases-like"/>
    <property type="match status" value="1"/>
</dbReference>
<evidence type="ECO:0000313" key="2">
    <source>
        <dbReference type="EMBL" id="SZX77225.1"/>
    </source>
</evidence>
<dbReference type="Pfam" id="PF00582">
    <property type="entry name" value="Usp"/>
    <property type="match status" value="1"/>
</dbReference>
<dbReference type="AlphaFoldDB" id="A0A383WIC2"/>
<accession>A0A383WIC2</accession>
<dbReference type="Proteomes" id="UP000256970">
    <property type="component" value="Unassembled WGS sequence"/>
</dbReference>
<feature type="domain" description="UspA" evidence="1">
    <location>
        <begin position="21"/>
        <end position="111"/>
    </location>
</feature>
<dbReference type="EMBL" id="FNXT01001278">
    <property type="protein sequence ID" value="SZX77225.1"/>
    <property type="molecule type" value="Genomic_DNA"/>
</dbReference>
<name>A0A383WIC2_TETOB</name>
<dbReference type="Gene3D" id="3.40.50.620">
    <property type="entry name" value="HUPs"/>
    <property type="match status" value="1"/>
</dbReference>